<dbReference type="GO" id="GO:0043596">
    <property type="term" value="C:nuclear replication fork"/>
    <property type="evidence" value="ECO:0007669"/>
    <property type="project" value="TreeGrafter"/>
</dbReference>
<dbReference type="EMBL" id="JAANHZ010000709">
    <property type="protein sequence ID" value="KAG5307930.1"/>
    <property type="molecule type" value="Genomic_DNA"/>
</dbReference>
<evidence type="ECO:0000256" key="15">
    <source>
        <dbReference type="SAM" id="Coils"/>
    </source>
</evidence>
<organism evidence="17 18">
    <name type="scientific">Acromyrmex insinuator</name>
    <dbReference type="NCBI Taxonomy" id="230686"/>
    <lineage>
        <taxon>Eukaryota</taxon>
        <taxon>Metazoa</taxon>
        <taxon>Ecdysozoa</taxon>
        <taxon>Arthropoda</taxon>
        <taxon>Hexapoda</taxon>
        <taxon>Insecta</taxon>
        <taxon>Pterygota</taxon>
        <taxon>Neoptera</taxon>
        <taxon>Endopterygota</taxon>
        <taxon>Hymenoptera</taxon>
        <taxon>Apocrita</taxon>
        <taxon>Aculeata</taxon>
        <taxon>Formicoidea</taxon>
        <taxon>Formicidae</taxon>
        <taxon>Myrmicinae</taxon>
        <taxon>Acromyrmex</taxon>
    </lineage>
</organism>
<gene>
    <name evidence="17" type="ORF">G6Z75_0007451</name>
</gene>
<dbReference type="Pfam" id="PF12796">
    <property type="entry name" value="Ank_2"/>
    <property type="match status" value="1"/>
</dbReference>
<dbReference type="SUPFAM" id="SSF48403">
    <property type="entry name" value="Ankyrin repeat"/>
    <property type="match status" value="1"/>
</dbReference>
<keyword evidence="18" id="KW-1185">Reference proteome</keyword>
<keyword evidence="5" id="KW-0158">Chromosome</keyword>
<reference evidence="17" key="1">
    <citation type="submission" date="2020-02" db="EMBL/GenBank/DDBJ databases">
        <title>Relaxed selection underlies rapid genomic changes in the transitions from sociality to social parasitism in ants.</title>
        <authorList>
            <person name="Bi X."/>
        </authorList>
    </citation>
    <scope>NUCLEOTIDE SEQUENCE</scope>
    <source>
        <strain evidence="17">BGI-DK2013a</strain>
        <tissue evidence="17">Whole body</tissue>
    </source>
</reference>
<evidence type="ECO:0000256" key="10">
    <source>
        <dbReference type="ARBA" id="ARBA00022853"/>
    </source>
</evidence>
<evidence type="ECO:0000256" key="16">
    <source>
        <dbReference type="SAM" id="MobiDB-lite"/>
    </source>
</evidence>
<dbReference type="InterPro" id="IPR036770">
    <property type="entry name" value="Ankyrin_rpt-contain_sf"/>
</dbReference>
<dbReference type="SMART" id="SM00028">
    <property type="entry name" value="TPR"/>
    <property type="match status" value="5"/>
</dbReference>
<evidence type="ECO:0000313" key="18">
    <source>
        <dbReference type="Proteomes" id="UP000667349"/>
    </source>
</evidence>
<protein>
    <recommendedName>
        <fullName evidence="4">Tonsoku-like protein</fullName>
    </recommendedName>
</protein>
<evidence type="ECO:0000256" key="11">
    <source>
        <dbReference type="ARBA" id="ARBA00023043"/>
    </source>
</evidence>
<dbReference type="PROSITE" id="PS50297">
    <property type="entry name" value="ANK_REP_REGION"/>
    <property type="match status" value="3"/>
</dbReference>
<sequence length="1269" mass="143082">MNIDKLIKRKQHARRDNNLRQLAEITNTLGDMYFENNRLKEALQEYSEQLIVCEQLQDKLSCAIAHRMIGEVYANLEDYEQALKHQNLHLEGAKDMKNSIEEQRAFATLGRTYFCLAESLIGKTQKRDEALANAKMAYVQSMELCDKLTATEIKVEEKTLMRARLLLNLGLTLEAQKETQQAISLIEQATALCVSNNFQEDLHRTCISLATIYERQSNFELALNYIETAATVNDERLKAEAKIIKAELFMRTGQWIETRKVLVPLYTSTGLPKDINHQVEKYLRIIVTICRAENSLLVETDIRVKQKLYETLGDAAVAAQCFDKGAEYYRQMLTCAEETGEQIGISLMSLAQTLKDAGRYKEALPFARRELDLCINPREKYRSALFLADLLITANAADVEIRECYTSALSAANESDNVKLQKFVTRELISYLESVGQFDEAESIKQKVGLTFLEALSDTESEASEESDRIGADICLEDLSDLELEESVTKSISTKRRSRRGTSTAIKRNEKGETQLHVACINGDIGAVERLLSSGHCTNVRDNYGWSPLHEAANHGYVDIAELLLKHGANVNDPGGTSCKGVTPLHDAACCGHFSMMHLLMHHGATVTLKTHDGETVLDCLEDWRDRVEDLSPKNLVEYDAMYKELSAVIPLKKKRKRSNDVRTPDQSSASSESSEVRKISAGEDYKRTIASLRTFNKINTVIASKGNNEVVTKAVTPLINEEQVLVDDWLEDDIGDVARKKSTNNRPTTIKRKSSDGNLENATKKLRLNGSCQSKNSISTSEGSDDDFSDIVELFEEPKKRKKKRQISLISSGFTMSRSRTPSPVAHLQPSPAISSKQHDKEYVHLRTFVKDKVFNLKVAVCEDEQEFLTYIISTTERMFHDETGCTVKLSFQPINGTVVTKESILRIMRENANDKLECEVVELQVTSIVERFKTICCTHNLTPCEIVLKCLRSCENTSIFRVKPDDINKQVLVPLLKTLEYEKNIKLLQLSGTVLLTVGIHLHQCLSNMSSLQELYLKGCDIDFACLRQVNSLPSQLRVLDLSYNPLSSESRETLRKLIAPLRYLQNLNLRYCMLENFYLPLDNPNLTSCDISWNKLNRDAATSFLSKQLFDLNLSNILSSNRFVLSLDTMSVALAPSLESLDLSFCDISNADVKIILTQLPRLLKLILRGNINVSVFSINLLLSRQPTLTYIDVSGCKNIVSNPEAGLFIQNPEVCTLLASIEPNLCDSWIKLWRGTGTSTFYPHLDNKFQGMYEFSPHCNTLLHL</sequence>
<dbReference type="GO" id="GO:0031297">
    <property type="term" value="P:replication fork processing"/>
    <property type="evidence" value="ECO:0007669"/>
    <property type="project" value="TreeGrafter"/>
</dbReference>
<feature type="coiled-coil region" evidence="15">
    <location>
        <begin position="36"/>
        <end position="96"/>
    </location>
</feature>
<keyword evidence="15" id="KW-0175">Coiled coil</keyword>
<dbReference type="InterPro" id="IPR019734">
    <property type="entry name" value="TPR_rpt"/>
</dbReference>
<feature type="compositionally biased region" description="Polar residues" evidence="16">
    <location>
        <begin position="771"/>
        <end position="783"/>
    </location>
</feature>
<dbReference type="Pfam" id="PF13424">
    <property type="entry name" value="TPR_12"/>
    <property type="match status" value="1"/>
</dbReference>
<evidence type="ECO:0000256" key="12">
    <source>
        <dbReference type="ARBA" id="ARBA00023204"/>
    </source>
</evidence>
<evidence type="ECO:0000256" key="2">
    <source>
        <dbReference type="ARBA" id="ARBA00004286"/>
    </source>
</evidence>
<feature type="non-terminal residue" evidence="17">
    <location>
        <position position="1"/>
    </location>
</feature>
<dbReference type="Gene3D" id="1.25.40.10">
    <property type="entry name" value="Tetratricopeptide repeat domain"/>
    <property type="match status" value="2"/>
</dbReference>
<name>A0A836EUV0_9HYME</name>
<dbReference type="Gene3D" id="1.25.40.20">
    <property type="entry name" value="Ankyrin repeat-containing domain"/>
    <property type="match status" value="1"/>
</dbReference>
<evidence type="ECO:0000256" key="6">
    <source>
        <dbReference type="ARBA" id="ARBA00022614"/>
    </source>
</evidence>
<accession>A0A836EUV0</accession>
<evidence type="ECO:0000256" key="9">
    <source>
        <dbReference type="ARBA" id="ARBA00022803"/>
    </source>
</evidence>
<keyword evidence="12" id="KW-0234">DNA repair</keyword>
<evidence type="ECO:0000256" key="7">
    <source>
        <dbReference type="ARBA" id="ARBA00022737"/>
    </source>
</evidence>
<dbReference type="Gene3D" id="3.80.10.10">
    <property type="entry name" value="Ribonuclease Inhibitor"/>
    <property type="match status" value="1"/>
</dbReference>
<evidence type="ECO:0000256" key="1">
    <source>
        <dbReference type="ARBA" id="ARBA00004123"/>
    </source>
</evidence>
<evidence type="ECO:0000256" key="3">
    <source>
        <dbReference type="ARBA" id="ARBA00010999"/>
    </source>
</evidence>
<evidence type="ECO:0000256" key="14">
    <source>
        <dbReference type="PROSITE-ProRule" id="PRU00023"/>
    </source>
</evidence>
<dbReference type="InterPro" id="IPR002110">
    <property type="entry name" value="Ankyrin_rpt"/>
</dbReference>
<keyword evidence="11 14" id="KW-0040">ANK repeat</keyword>
<dbReference type="AlphaFoldDB" id="A0A836EUV0"/>
<dbReference type="PROSITE" id="PS50088">
    <property type="entry name" value="ANK_REPEAT"/>
    <property type="match status" value="3"/>
</dbReference>
<keyword evidence="6" id="KW-0433">Leucine-rich repeat</keyword>
<feature type="repeat" description="ANK" evidence="14">
    <location>
        <begin position="511"/>
        <end position="543"/>
    </location>
</feature>
<dbReference type="InterPro" id="IPR052311">
    <property type="entry name" value="MMS22L-TONSL_complex_comp"/>
</dbReference>
<proteinExistence type="inferred from homology"/>
<keyword evidence="7" id="KW-0677">Repeat</keyword>
<keyword evidence="13" id="KW-0539">Nucleus</keyword>
<evidence type="ECO:0000313" key="17">
    <source>
        <dbReference type="EMBL" id="KAG5307930.1"/>
    </source>
</evidence>
<keyword evidence="9" id="KW-0802">TPR repeat</keyword>
<evidence type="ECO:0000256" key="13">
    <source>
        <dbReference type="ARBA" id="ARBA00023242"/>
    </source>
</evidence>
<dbReference type="SUPFAM" id="SSF48452">
    <property type="entry name" value="TPR-like"/>
    <property type="match status" value="3"/>
</dbReference>
<dbReference type="Proteomes" id="UP000667349">
    <property type="component" value="Unassembled WGS sequence"/>
</dbReference>
<evidence type="ECO:0000256" key="8">
    <source>
        <dbReference type="ARBA" id="ARBA00022763"/>
    </source>
</evidence>
<evidence type="ECO:0000256" key="5">
    <source>
        <dbReference type="ARBA" id="ARBA00022454"/>
    </source>
</evidence>
<dbReference type="InterPro" id="IPR011990">
    <property type="entry name" value="TPR-like_helical_dom_sf"/>
</dbReference>
<feature type="non-terminal residue" evidence="17">
    <location>
        <position position="1269"/>
    </location>
</feature>
<comment type="similarity">
    <text evidence="3">Belongs to the Tonsoku family.</text>
</comment>
<comment type="subcellular location">
    <subcellularLocation>
        <location evidence="2">Chromosome</location>
    </subcellularLocation>
    <subcellularLocation>
        <location evidence="1">Nucleus</location>
    </subcellularLocation>
</comment>
<dbReference type="Pfam" id="PF13516">
    <property type="entry name" value="LRR_6"/>
    <property type="match status" value="1"/>
</dbReference>
<keyword evidence="8" id="KW-0227">DNA damage</keyword>
<dbReference type="InterPro" id="IPR001611">
    <property type="entry name" value="Leu-rich_rpt"/>
</dbReference>
<dbReference type="GO" id="GO:0000724">
    <property type="term" value="P:double-strand break repair via homologous recombination"/>
    <property type="evidence" value="ECO:0007669"/>
    <property type="project" value="TreeGrafter"/>
</dbReference>
<feature type="region of interest" description="Disordered" evidence="16">
    <location>
        <begin position="654"/>
        <end position="680"/>
    </location>
</feature>
<dbReference type="PANTHER" id="PTHR46358">
    <property type="entry name" value="TONSOKU-LIKE PROTEIN"/>
    <property type="match status" value="1"/>
</dbReference>
<dbReference type="InterPro" id="IPR032675">
    <property type="entry name" value="LRR_dom_sf"/>
</dbReference>
<keyword evidence="10" id="KW-0156">Chromatin regulator</keyword>
<dbReference type="SUPFAM" id="SSF52047">
    <property type="entry name" value="RNI-like"/>
    <property type="match status" value="1"/>
</dbReference>
<feature type="region of interest" description="Disordered" evidence="16">
    <location>
        <begin position="741"/>
        <end position="786"/>
    </location>
</feature>
<feature type="repeat" description="ANK" evidence="14">
    <location>
        <begin position="580"/>
        <end position="612"/>
    </location>
</feature>
<dbReference type="GO" id="GO:0006325">
    <property type="term" value="P:chromatin organization"/>
    <property type="evidence" value="ECO:0007669"/>
    <property type="project" value="UniProtKB-KW"/>
</dbReference>
<comment type="caution">
    <text evidence="17">The sequence shown here is derived from an EMBL/GenBank/DDBJ whole genome shotgun (WGS) entry which is preliminary data.</text>
</comment>
<feature type="repeat" description="ANK" evidence="14">
    <location>
        <begin position="544"/>
        <end position="576"/>
    </location>
</feature>
<evidence type="ECO:0000256" key="4">
    <source>
        <dbReference type="ARBA" id="ARBA00017829"/>
    </source>
</evidence>
<dbReference type="PANTHER" id="PTHR46358:SF1">
    <property type="entry name" value="TONSOKU-LIKE PROTEIN"/>
    <property type="match status" value="1"/>
</dbReference>
<dbReference type="SMART" id="SM00248">
    <property type="entry name" value="ANK"/>
    <property type="match status" value="3"/>
</dbReference>